<dbReference type="GO" id="GO:0050661">
    <property type="term" value="F:NADP binding"/>
    <property type="evidence" value="ECO:0007669"/>
    <property type="project" value="TreeGrafter"/>
</dbReference>
<protein>
    <recommendedName>
        <fullName evidence="9">2-dehydropantoate 2-reductase</fullName>
    </recommendedName>
</protein>
<dbReference type="Gene3D" id="1.10.1040.10">
    <property type="entry name" value="N-(1-d-carboxylethyl)-l-norvaline Dehydrogenase, domain 2"/>
    <property type="match status" value="1"/>
</dbReference>
<reference evidence="7 8" key="1">
    <citation type="submission" date="2015-01" db="EMBL/GenBank/DDBJ databases">
        <title>The Genome Sequence of Exophiala mesophila CBS40295.</title>
        <authorList>
            <consortium name="The Broad Institute Genomics Platform"/>
            <person name="Cuomo C."/>
            <person name="de Hoog S."/>
            <person name="Gorbushina A."/>
            <person name="Stielow B."/>
            <person name="Teixiera M."/>
            <person name="Abouelleil A."/>
            <person name="Chapman S.B."/>
            <person name="Priest M."/>
            <person name="Young S.K."/>
            <person name="Wortman J."/>
            <person name="Nusbaum C."/>
            <person name="Birren B."/>
        </authorList>
    </citation>
    <scope>NUCLEOTIDE SEQUENCE [LARGE SCALE GENOMIC DNA]</scope>
    <source>
        <strain evidence="7 8">CBS 40295</strain>
    </source>
</reference>
<evidence type="ECO:0000313" key="7">
    <source>
        <dbReference type="EMBL" id="KIV88192.1"/>
    </source>
</evidence>
<dbReference type="RefSeq" id="XP_016219766.1">
    <property type="nucleotide sequence ID" value="XM_016374222.1"/>
</dbReference>
<dbReference type="OrthoDB" id="73846at2759"/>
<dbReference type="Pfam" id="PF02558">
    <property type="entry name" value="ApbA"/>
    <property type="match status" value="1"/>
</dbReference>
<dbReference type="VEuPathDB" id="FungiDB:PV10_09111"/>
<dbReference type="STRING" id="212818.A0A0D1Z017"/>
<dbReference type="HOGENOM" id="CLU_031468_10_3_1"/>
<feature type="region of interest" description="Disordered" evidence="4">
    <location>
        <begin position="1"/>
        <end position="28"/>
    </location>
</feature>
<proteinExistence type="inferred from homology"/>
<evidence type="ECO:0000259" key="6">
    <source>
        <dbReference type="Pfam" id="PF08546"/>
    </source>
</evidence>
<dbReference type="InterPro" id="IPR013332">
    <property type="entry name" value="KPR_N"/>
</dbReference>
<feature type="compositionally biased region" description="Polar residues" evidence="4">
    <location>
        <begin position="17"/>
        <end position="28"/>
    </location>
</feature>
<evidence type="ECO:0000256" key="1">
    <source>
        <dbReference type="ARBA" id="ARBA00007870"/>
    </source>
</evidence>
<dbReference type="GO" id="GO:0008677">
    <property type="term" value="F:2-dehydropantoate 2-reductase activity"/>
    <property type="evidence" value="ECO:0007669"/>
    <property type="project" value="TreeGrafter"/>
</dbReference>
<dbReference type="Pfam" id="PF08546">
    <property type="entry name" value="ApbA_C"/>
    <property type="match status" value="1"/>
</dbReference>
<dbReference type="InterPro" id="IPR036291">
    <property type="entry name" value="NAD(P)-bd_dom_sf"/>
</dbReference>
<accession>A0A0D1Z017</accession>
<keyword evidence="8" id="KW-1185">Reference proteome</keyword>
<dbReference type="PANTHER" id="PTHR43765">
    <property type="entry name" value="2-DEHYDROPANTOATE 2-REDUCTASE-RELATED"/>
    <property type="match status" value="1"/>
</dbReference>
<dbReference type="InterPro" id="IPR050838">
    <property type="entry name" value="Ketopantoate_reductase"/>
</dbReference>
<sequence length="471" mass="52375">MSESRSWWSGPPPVDASPSNTPTFESQPLHSDALDEIEEEKLLTRRVHVIGLGSIGTLVAHSLKCLPNPPPVTLMLHRPDMYEQFKKSGRIIRLINKQSDVNDEQTGYDLDVLQADGYWDYEADAPLGFPANPRQLDESLPTGETFISTLVAAVKSTATVTAMRSIKHRVDSRSTICFMQNGLGQIDELNREVFTDPETRPTYMLGVISHGCHMRGHFTVMHAGFGTVALGIHRDPDRYPLPRQSSMPDLDQLSLEEKRMYFPTDKDLFSNLSSRYLLRTLTRSPVLACAAFPYLDLLQLQLEKLSANAIINPLTALLNVPNGALLHNGNLSVVHRLLLAEISLVIRSLPELKGIPNVRNRFSATRLEHLLLGITARTAQNSSSMREDARYAQPTEIDYINGYIVRRGEEQGIKCALNYMLMQLIKAKTLTQLNAATLAVPYGTVRVEARESSAGVVTLDDHSIPARGDVQ</sequence>
<keyword evidence="2" id="KW-0521">NADP</keyword>
<name>A0A0D1Z017_EXOME</name>
<dbReference type="EMBL" id="KN847526">
    <property type="protein sequence ID" value="KIV88192.1"/>
    <property type="molecule type" value="Genomic_DNA"/>
</dbReference>
<evidence type="ECO:0000259" key="5">
    <source>
        <dbReference type="Pfam" id="PF02558"/>
    </source>
</evidence>
<dbReference type="GO" id="GO:0005739">
    <property type="term" value="C:mitochondrion"/>
    <property type="evidence" value="ECO:0007669"/>
    <property type="project" value="TreeGrafter"/>
</dbReference>
<feature type="domain" description="Ketopantoate reductase N-terminal" evidence="5">
    <location>
        <begin position="47"/>
        <end position="233"/>
    </location>
</feature>
<evidence type="ECO:0000256" key="4">
    <source>
        <dbReference type="SAM" id="MobiDB-lite"/>
    </source>
</evidence>
<gene>
    <name evidence="7" type="ORF">PV10_09111</name>
</gene>
<dbReference type="Gene3D" id="3.40.50.720">
    <property type="entry name" value="NAD(P)-binding Rossmann-like Domain"/>
    <property type="match status" value="1"/>
</dbReference>
<evidence type="ECO:0008006" key="9">
    <source>
        <dbReference type="Google" id="ProtNLM"/>
    </source>
</evidence>
<organism evidence="7 8">
    <name type="scientific">Exophiala mesophila</name>
    <name type="common">Black yeast-like fungus</name>
    <dbReference type="NCBI Taxonomy" id="212818"/>
    <lineage>
        <taxon>Eukaryota</taxon>
        <taxon>Fungi</taxon>
        <taxon>Dikarya</taxon>
        <taxon>Ascomycota</taxon>
        <taxon>Pezizomycotina</taxon>
        <taxon>Eurotiomycetes</taxon>
        <taxon>Chaetothyriomycetidae</taxon>
        <taxon>Chaetothyriales</taxon>
        <taxon>Herpotrichiellaceae</taxon>
        <taxon>Exophiala</taxon>
    </lineage>
</organism>
<evidence type="ECO:0000256" key="3">
    <source>
        <dbReference type="ARBA" id="ARBA00023002"/>
    </source>
</evidence>
<dbReference type="GeneID" id="27326956"/>
<feature type="domain" description="Ketopantoate reductase C-terminal" evidence="6">
    <location>
        <begin position="296"/>
        <end position="428"/>
    </location>
</feature>
<dbReference type="InterPro" id="IPR013328">
    <property type="entry name" value="6PGD_dom2"/>
</dbReference>
<evidence type="ECO:0000313" key="8">
    <source>
        <dbReference type="Proteomes" id="UP000054302"/>
    </source>
</evidence>
<dbReference type="InterPro" id="IPR008927">
    <property type="entry name" value="6-PGluconate_DH-like_C_sf"/>
</dbReference>
<dbReference type="SUPFAM" id="SSF48179">
    <property type="entry name" value="6-phosphogluconate dehydrogenase C-terminal domain-like"/>
    <property type="match status" value="1"/>
</dbReference>
<dbReference type="AlphaFoldDB" id="A0A0D1Z017"/>
<dbReference type="OMA" id="RKEPFQV"/>
<dbReference type="PANTHER" id="PTHR43765:SF2">
    <property type="entry name" value="2-DEHYDROPANTOATE 2-REDUCTASE"/>
    <property type="match status" value="1"/>
</dbReference>
<dbReference type="Proteomes" id="UP000054302">
    <property type="component" value="Unassembled WGS sequence"/>
</dbReference>
<keyword evidence="3" id="KW-0560">Oxidoreductase</keyword>
<dbReference type="SUPFAM" id="SSF51735">
    <property type="entry name" value="NAD(P)-binding Rossmann-fold domains"/>
    <property type="match status" value="1"/>
</dbReference>
<evidence type="ECO:0000256" key="2">
    <source>
        <dbReference type="ARBA" id="ARBA00022857"/>
    </source>
</evidence>
<dbReference type="InterPro" id="IPR013752">
    <property type="entry name" value="KPA_reductase"/>
</dbReference>
<comment type="similarity">
    <text evidence="1">Belongs to the ketopantoate reductase family.</text>
</comment>